<dbReference type="RefSeq" id="WP_145451159.1">
    <property type="nucleotide sequence ID" value="NZ_CP037421.1"/>
</dbReference>
<gene>
    <name evidence="15" type="primary">nrdZ</name>
    <name evidence="15" type="ORF">Enr10x_41630</name>
</gene>
<accession>A0A517QB10</accession>
<dbReference type="GO" id="GO:0031419">
    <property type="term" value="F:cobalamin binding"/>
    <property type="evidence" value="ECO:0007669"/>
    <property type="project" value="UniProtKB-KW"/>
</dbReference>
<evidence type="ECO:0000256" key="5">
    <source>
        <dbReference type="ARBA" id="ARBA00022741"/>
    </source>
</evidence>
<feature type="domain" description="Ribonucleotide reductase large subunit N-terminal" evidence="13">
    <location>
        <begin position="4"/>
        <end position="85"/>
    </location>
</feature>
<keyword evidence="5 11" id="KW-0547">Nucleotide-binding</keyword>
<dbReference type="GO" id="GO:0005524">
    <property type="term" value="F:ATP binding"/>
    <property type="evidence" value="ECO:0007669"/>
    <property type="project" value="InterPro"/>
</dbReference>
<dbReference type="InterPro" id="IPR013509">
    <property type="entry name" value="RNR_lsu_N"/>
</dbReference>
<keyword evidence="7" id="KW-0215">Deoxyribonucleotide synthesis</keyword>
<dbReference type="InterPro" id="IPR013344">
    <property type="entry name" value="RNR_NrdJ/NrdZ"/>
</dbReference>
<comment type="cofactor">
    <cofactor evidence="1 11">
        <name>adenosylcob(III)alamin</name>
        <dbReference type="ChEBI" id="CHEBI:18408"/>
    </cofactor>
</comment>
<comment type="similarity">
    <text evidence="2 11">Belongs to the ribonucleoside diphosphate reductase class-2 family.</text>
</comment>
<dbReference type="UniPathway" id="UPA00326"/>
<dbReference type="PRINTS" id="PR01183">
    <property type="entry name" value="RIBORDTASEM1"/>
</dbReference>
<dbReference type="SUPFAM" id="SSF51998">
    <property type="entry name" value="PFL-like glycyl radical enzymes"/>
    <property type="match status" value="1"/>
</dbReference>
<evidence type="ECO:0000313" key="16">
    <source>
        <dbReference type="Proteomes" id="UP000315647"/>
    </source>
</evidence>
<dbReference type="Pfam" id="PF02867">
    <property type="entry name" value="Ribonuc_red_lgC"/>
    <property type="match status" value="1"/>
</dbReference>
<dbReference type="SUPFAM" id="SSF48168">
    <property type="entry name" value="R1 subunit of ribonucleotide reductase, N-terminal domain"/>
    <property type="match status" value="1"/>
</dbReference>
<protein>
    <recommendedName>
        <fullName evidence="11">Vitamin B12-dependent ribonucleotide reductase</fullName>
        <ecNumber evidence="11">1.17.4.1</ecNumber>
    </recommendedName>
</protein>
<dbReference type="GO" id="GO:0004748">
    <property type="term" value="F:ribonucleoside-diphosphate reductase activity, thioredoxin disulfide as acceptor"/>
    <property type="evidence" value="ECO:0007669"/>
    <property type="project" value="UniProtKB-EC"/>
</dbReference>
<keyword evidence="6 11" id="KW-0560">Oxidoreductase</keyword>
<reference evidence="15 16" key="1">
    <citation type="submission" date="2019-03" db="EMBL/GenBank/DDBJ databases">
        <title>Deep-cultivation of Planctomycetes and their phenomic and genomic characterization uncovers novel biology.</title>
        <authorList>
            <person name="Wiegand S."/>
            <person name="Jogler M."/>
            <person name="Boedeker C."/>
            <person name="Pinto D."/>
            <person name="Vollmers J."/>
            <person name="Rivas-Marin E."/>
            <person name="Kohn T."/>
            <person name="Peeters S.H."/>
            <person name="Heuer A."/>
            <person name="Rast P."/>
            <person name="Oberbeckmann S."/>
            <person name="Bunk B."/>
            <person name="Jeske O."/>
            <person name="Meyerdierks A."/>
            <person name="Storesund J.E."/>
            <person name="Kallscheuer N."/>
            <person name="Luecker S."/>
            <person name="Lage O.M."/>
            <person name="Pohl T."/>
            <person name="Merkel B.J."/>
            <person name="Hornburger P."/>
            <person name="Mueller R.-W."/>
            <person name="Bruemmer F."/>
            <person name="Labrenz M."/>
            <person name="Spormann A.M."/>
            <person name="Op den Camp H."/>
            <person name="Overmann J."/>
            <person name="Amann R."/>
            <person name="Jetten M.S.M."/>
            <person name="Mascher T."/>
            <person name="Medema M.H."/>
            <person name="Devos D.P."/>
            <person name="Kaster A.-K."/>
            <person name="Ovreas L."/>
            <person name="Rohde M."/>
            <person name="Galperin M.Y."/>
            <person name="Jogler C."/>
        </authorList>
    </citation>
    <scope>NUCLEOTIDE SEQUENCE [LARGE SCALE GENOMIC DNA]</scope>
    <source>
        <strain evidence="15 16">Enr10</strain>
    </source>
</reference>
<evidence type="ECO:0000256" key="6">
    <source>
        <dbReference type="ARBA" id="ARBA00023002"/>
    </source>
</evidence>
<proteinExistence type="inferred from homology"/>
<dbReference type="EMBL" id="CP037421">
    <property type="protein sequence ID" value="QDT28817.1"/>
    <property type="molecule type" value="Genomic_DNA"/>
</dbReference>
<dbReference type="GO" id="GO:0071897">
    <property type="term" value="P:DNA biosynthetic process"/>
    <property type="evidence" value="ECO:0007669"/>
    <property type="project" value="UniProtKB-KW"/>
</dbReference>
<dbReference type="PANTHER" id="PTHR43371:SF1">
    <property type="entry name" value="RIBONUCLEOSIDE-DIPHOSPHATE REDUCTASE"/>
    <property type="match status" value="1"/>
</dbReference>
<keyword evidence="3 11" id="KW-0846">Cobalamin</keyword>
<organism evidence="15 16">
    <name type="scientific">Gimesia panareensis</name>
    <dbReference type="NCBI Taxonomy" id="2527978"/>
    <lineage>
        <taxon>Bacteria</taxon>
        <taxon>Pseudomonadati</taxon>
        <taxon>Planctomycetota</taxon>
        <taxon>Planctomycetia</taxon>
        <taxon>Planctomycetales</taxon>
        <taxon>Planctomycetaceae</taxon>
        <taxon>Gimesia</taxon>
    </lineage>
</organism>
<feature type="region of interest" description="Disordered" evidence="12">
    <location>
        <begin position="397"/>
        <end position="417"/>
    </location>
</feature>
<dbReference type="NCBIfam" id="TIGR02504">
    <property type="entry name" value="NrdJ_Z"/>
    <property type="match status" value="1"/>
</dbReference>
<dbReference type="GO" id="GO:0009263">
    <property type="term" value="P:deoxyribonucleotide biosynthetic process"/>
    <property type="evidence" value="ECO:0007669"/>
    <property type="project" value="UniProtKB-KW"/>
</dbReference>
<evidence type="ECO:0000259" key="14">
    <source>
        <dbReference type="Pfam" id="PF02867"/>
    </source>
</evidence>
<evidence type="ECO:0000256" key="8">
    <source>
        <dbReference type="ARBA" id="ARBA00023157"/>
    </source>
</evidence>
<keyword evidence="9 11" id="KW-0170">Cobalt</keyword>
<dbReference type="Gene3D" id="3.20.70.20">
    <property type="match status" value="1"/>
</dbReference>
<feature type="domain" description="Ribonucleotide reductase large subunit C-terminal" evidence="14">
    <location>
        <begin position="88"/>
        <end position="402"/>
    </location>
</feature>
<evidence type="ECO:0000256" key="1">
    <source>
        <dbReference type="ARBA" id="ARBA00001922"/>
    </source>
</evidence>
<evidence type="ECO:0000256" key="9">
    <source>
        <dbReference type="ARBA" id="ARBA00023285"/>
    </source>
</evidence>
<evidence type="ECO:0000256" key="4">
    <source>
        <dbReference type="ARBA" id="ARBA00022634"/>
    </source>
</evidence>
<dbReference type="AlphaFoldDB" id="A0A517QB10"/>
<dbReference type="Pfam" id="PF00317">
    <property type="entry name" value="Ribonuc_red_lgN"/>
    <property type="match status" value="1"/>
</dbReference>
<dbReference type="InterPro" id="IPR050862">
    <property type="entry name" value="RdRp_reductase_class-2"/>
</dbReference>
<keyword evidence="16" id="KW-1185">Reference proteome</keyword>
<evidence type="ECO:0000256" key="11">
    <source>
        <dbReference type="RuleBase" id="RU364064"/>
    </source>
</evidence>
<keyword evidence="4 11" id="KW-0237">DNA synthesis</keyword>
<dbReference type="EC" id="1.17.4.1" evidence="11"/>
<evidence type="ECO:0000256" key="2">
    <source>
        <dbReference type="ARBA" id="ARBA00007405"/>
    </source>
</evidence>
<evidence type="ECO:0000256" key="10">
    <source>
        <dbReference type="ARBA" id="ARBA00047754"/>
    </source>
</evidence>
<evidence type="ECO:0000256" key="7">
    <source>
        <dbReference type="ARBA" id="ARBA00023116"/>
    </source>
</evidence>
<comment type="function">
    <text evidence="11">Catalyzes the reduction of ribonucleotides to deoxyribonucleotides. May function to provide a pool of deoxyribonucleotide precursors for DNA repair during oxygen limitation and/or for immediate growth after restoration of oxygen.</text>
</comment>
<keyword evidence="8" id="KW-1015">Disulfide bond</keyword>
<comment type="catalytic activity">
    <reaction evidence="10 11">
        <text>a 2'-deoxyribonucleoside 5'-diphosphate + [thioredoxin]-disulfide + H2O = a ribonucleoside 5'-diphosphate + [thioredoxin]-dithiol</text>
        <dbReference type="Rhea" id="RHEA:23252"/>
        <dbReference type="Rhea" id="RHEA-COMP:10698"/>
        <dbReference type="Rhea" id="RHEA-COMP:10700"/>
        <dbReference type="ChEBI" id="CHEBI:15377"/>
        <dbReference type="ChEBI" id="CHEBI:29950"/>
        <dbReference type="ChEBI" id="CHEBI:50058"/>
        <dbReference type="ChEBI" id="CHEBI:57930"/>
        <dbReference type="ChEBI" id="CHEBI:73316"/>
        <dbReference type="EC" id="1.17.4.1"/>
    </reaction>
</comment>
<evidence type="ECO:0000313" key="15">
    <source>
        <dbReference type="EMBL" id="QDT28817.1"/>
    </source>
</evidence>
<dbReference type="InterPro" id="IPR000788">
    <property type="entry name" value="RNR_lg_C"/>
</dbReference>
<evidence type="ECO:0000256" key="3">
    <source>
        <dbReference type="ARBA" id="ARBA00022628"/>
    </source>
</evidence>
<dbReference type="CDD" id="cd02888">
    <property type="entry name" value="RNR_II_dimer"/>
    <property type="match status" value="1"/>
</dbReference>
<sequence length="592" mass="65099">MPAELTDNAIRVLEARYLLRDDQGTLSETPDQLFRRVARAIAAAEQKYADASSVEHYTEQFYQLLSNLEFLPNSPTLMNAGTGLGQLSACFVLPVEDSMADIFDSLKLMALIQQAGGGTGFSFSRLRPKGDLVTTTGGQASGPVSFMHIFDCATEHIRQGGKRRGANMGVLRIDHPDIRDFINAKRDGVSFQNFNLSVSVSDVWMQAAQQDQTCPLIHPLTGQAVAQVSARELLHSIAEAAWQTGDPGMIFNDAINRANPTPRSGPIEATNPCGEVPLLPYEACNLGSINVSRMVRQTSDGYAIDWQKLARTTQLALRFLDNVIEVSRWPDPRIARTVESNRKVGLGIMGFAELLILLEIPYGSAESIRLAEELMASIAQEARTASEQLAEQRGPFSNWSDSIEANSGPPLRNATRTSIAPTGTIGIIAGTSAGIEPLFALAYRREHVLGEQTLVEINPLLLRNAQRYGLEPEILQTHLAQQGTLESLPQVPETVRAIFRTALEIPPEEHLQIQAAFQRHVENAVSKTVNLPESATVETISRIYHRAWELGLKGVTVYRYGSKAQQVLYLGTTETPAQHEHFARCDPHDCRL</sequence>
<evidence type="ECO:0000259" key="13">
    <source>
        <dbReference type="Pfam" id="PF00317"/>
    </source>
</evidence>
<dbReference type="InterPro" id="IPR008926">
    <property type="entry name" value="RNR_R1-su_N"/>
</dbReference>
<dbReference type="Proteomes" id="UP000315647">
    <property type="component" value="Chromosome"/>
</dbReference>
<name>A0A517QB10_9PLAN</name>
<dbReference type="PANTHER" id="PTHR43371">
    <property type="entry name" value="VITAMIN B12-DEPENDENT RIBONUCLEOTIDE REDUCTASE"/>
    <property type="match status" value="1"/>
</dbReference>
<evidence type="ECO:0000256" key="12">
    <source>
        <dbReference type="SAM" id="MobiDB-lite"/>
    </source>
</evidence>